<dbReference type="EMBL" id="AEEH01000048">
    <property type="protein sequence ID" value="EFM24806.1"/>
    <property type="molecule type" value="Genomic_DNA"/>
</dbReference>
<dbReference type="Proteomes" id="UP000003280">
    <property type="component" value="Unassembled WGS sequence"/>
</dbReference>
<evidence type="ECO:0000313" key="2">
    <source>
        <dbReference type="Proteomes" id="UP000003280"/>
    </source>
</evidence>
<accession>E0NND3</accession>
<dbReference type="eggNOG" id="ENOG5033A72">
    <property type="taxonomic scope" value="Bacteria"/>
</dbReference>
<dbReference type="InterPro" id="IPR019650">
    <property type="entry name" value="DUF2513"/>
</dbReference>
<dbReference type="STRING" id="862517.HMPREF9225_1672"/>
<comment type="caution">
    <text evidence="1">The sequence shown here is derived from an EMBL/GenBank/DDBJ whole genome shotgun (WGS) entry which is preliminary data.</text>
</comment>
<dbReference type="Pfam" id="PF10711">
    <property type="entry name" value="DUF2513"/>
    <property type="match status" value="1"/>
</dbReference>
<keyword evidence="2" id="KW-1185">Reference proteome</keyword>
<dbReference type="HOGENOM" id="CLU_139712_2_0_9"/>
<protein>
    <recommendedName>
        <fullName evidence="3">DUF2513 domain-containing protein</fullName>
    </recommendedName>
</protein>
<name>E0NND3_9FIRM</name>
<evidence type="ECO:0008006" key="3">
    <source>
        <dbReference type="Google" id="ProtNLM"/>
    </source>
</evidence>
<reference evidence="1 2" key="1">
    <citation type="submission" date="2010-07" db="EMBL/GenBank/DDBJ databases">
        <authorList>
            <person name="Muzny D."/>
            <person name="Qin X."/>
            <person name="Deng J."/>
            <person name="Jiang H."/>
            <person name="Liu Y."/>
            <person name="Qu J."/>
            <person name="Song X.-Z."/>
            <person name="Zhang L."/>
            <person name="Thornton R."/>
            <person name="Coyle M."/>
            <person name="Francisco L."/>
            <person name="Jackson L."/>
            <person name="Javaid M."/>
            <person name="Korchina V."/>
            <person name="Kovar C."/>
            <person name="Mata R."/>
            <person name="Mathew T."/>
            <person name="Ngo R."/>
            <person name="Nguyen L."/>
            <person name="Nguyen N."/>
            <person name="Okwuonu G."/>
            <person name="Ongeri F."/>
            <person name="Pham C."/>
            <person name="Simmons D."/>
            <person name="Wilczek-Boney K."/>
            <person name="Hale W."/>
            <person name="Jakkamsetti A."/>
            <person name="Pham P."/>
            <person name="Ruth R."/>
            <person name="San Lucas F."/>
            <person name="Warren J."/>
            <person name="Zhang J."/>
            <person name="Zhao Z."/>
            <person name="Zhou C."/>
            <person name="Zhu D."/>
            <person name="Lee S."/>
            <person name="Bess C."/>
            <person name="Blankenburg K."/>
            <person name="Forbes L."/>
            <person name="Fu Q."/>
            <person name="Gubbala S."/>
            <person name="Hirani K."/>
            <person name="Jayaseelan J.C."/>
            <person name="Lara F."/>
            <person name="Munidasa M."/>
            <person name="Palculict T."/>
            <person name="Patil S."/>
            <person name="Pu L.-L."/>
            <person name="Saada N."/>
            <person name="Tang L."/>
            <person name="Weissenberger G."/>
            <person name="Zhu Y."/>
            <person name="Hemphill L."/>
            <person name="Shang Y."/>
            <person name="Youmans B."/>
            <person name="Ayvaz T."/>
            <person name="Ross M."/>
            <person name="Santibanez J."/>
            <person name="Aqrawi P."/>
            <person name="Gross S."/>
            <person name="Joshi V."/>
            <person name="Fowler G."/>
            <person name="Nazareth L."/>
            <person name="Reid J."/>
            <person name="Worley K."/>
            <person name="Petrosino J."/>
            <person name="Highlander S."/>
            <person name="Gibbs R."/>
        </authorList>
    </citation>
    <scope>NUCLEOTIDE SEQUENCE [LARGE SCALE GENOMIC DNA]</scope>
    <source>
        <strain evidence="1 2">ATCC BAA-1640</strain>
    </source>
</reference>
<gene>
    <name evidence="1" type="ORF">HMPREF9225_1672</name>
</gene>
<dbReference type="AlphaFoldDB" id="E0NND3"/>
<evidence type="ECO:0000313" key="1">
    <source>
        <dbReference type="EMBL" id="EFM24806.1"/>
    </source>
</evidence>
<proteinExistence type="predicted"/>
<sequence length="125" mass="14283">MIILKRDLDLIRDMLIKIEDLTPSKEVTLEDFLELSSDKDKLYYHLELIIDNNFISYKAMPCMGAKYNLFIIHRLTSQGHDYLDSVRDPGIYKETKSKIGSLVKSCSLAVFQATAESVIKSHLGI</sequence>
<organism evidence="1 2">
    <name type="scientific">Peptoniphilus duerdenii ATCC BAA-1640</name>
    <dbReference type="NCBI Taxonomy" id="862517"/>
    <lineage>
        <taxon>Bacteria</taxon>
        <taxon>Bacillati</taxon>
        <taxon>Bacillota</taxon>
        <taxon>Tissierellia</taxon>
        <taxon>Tissierellales</taxon>
        <taxon>Peptoniphilaceae</taxon>
        <taxon>Peptoniphilus</taxon>
    </lineage>
</organism>